<dbReference type="GO" id="GO:0005634">
    <property type="term" value="C:nucleus"/>
    <property type="evidence" value="ECO:0007669"/>
    <property type="project" value="UniProtKB-SubCell"/>
</dbReference>
<dbReference type="Pfam" id="PF23726">
    <property type="entry name" value="Beta-prop_RSE1_2nd"/>
    <property type="match status" value="1"/>
</dbReference>
<feature type="domain" description="RSE1/DDB1/CPSF1 second beta-propeller" evidence="7">
    <location>
        <begin position="529"/>
        <end position="953"/>
    </location>
</feature>
<feature type="domain" description="RSE1/DDB1/CPSF1 first beta-propeller" evidence="6">
    <location>
        <begin position="83"/>
        <end position="431"/>
    </location>
</feature>
<evidence type="ECO:0000256" key="4">
    <source>
        <dbReference type="SAM" id="MobiDB-lite"/>
    </source>
</evidence>
<organism evidence="8 9">
    <name type="scientific">Komagataella pastoris</name>
    <name type="common">Yeast</name>
    <name type="synonym">Pichia pastoris</name>
    <dbReference type="NCBI Taxonomy" id="4922"/>
    <lineage>
        <taxon>Eukaryota</taxon>
        <taxon>Fungi</taxon>
        <taxon>Dikarya</taxon>
        <taxon>Ascomycota</taxon>
        <taxon>Saccharomycotina</taxon>
        <taxon>Pichiomycetes</taxon>
        <taxon>Pichiales</taxon>
        <taxon>Pichiaceae</taxon>
        <taxon>Komagataella</taxon>
    </lineage>
</organism>
<keyword evidence="3" id="KW-0539">Nucleus</keyword>
<evidence type="ECO:0000313" key="8">
    <source>
        <dbReference type="EMBL" id="ANZ74571.1"/>
    </source>
</evidence>
<dbReference type="InterPro" id="IPR050358">
    <property type="entry name" value="RSE1/DDB1/CFT1"/>
</dbReference>
<feature type="compositionally biased region" description="Basic and acidic residues" evidence="4">
    <location>
        <begin position="670"/>
        <end position="682"/>
    </location>
</feature>
<dbReference type="Pfam" id="PF10433">
    <property type="entry name" value="Beta-prop_RSE1_1st"/>
    <property type="match status" value="1"/>
</dbReference>
<evidence type="ECO:0000256" key="1">
    <source>
        <dbReference type="ARBA" id="ARBA00004123"/>
    </source>
</evidence>
<evidence type="ECO:0000259" key="6">
    <source>
        <dbReference type="Pfam" id="PF10433"/>
    </source>
</evidence>
<dbReference type="Gene3D" id="2.130.10.10">
    <property type="entry name" value="YVTN repeat-like/Quinoprotein amine dehydrogenase"/>
    <property type="match status" value="2"/>
</dbReference>
<feature type="domain" description="RSE1/DDB1/CPSF1 C-terminal" evidence="5">
    <location>
        <begin position="1022"/>
        <end position="1356"/>
    </location>
</feature>
<dbReference type="InterPro" id="IPR018846">
    <property type="entry name" value="Beta-prop_RSE1/DDB1/CPSF1_1st"/>
</dbReference>
<dbReference type="OrthoDB" id="6109at2759"/>
<gene>
    <name evidence="8" type="primary">CFT1</name>
    <name evidence="8" type="ORF">ATY40_BA7501675</name>
</gene>
<dbReference type="GO" id="GO:0006397">
    <property type="term" value="P:mRNA processing"/>
    <property type="evidence" value="ECO:0007669"/>
    <property type="project" value="UniProtKB-KW"/>
</dbReference>
<sequence>MDVYHQFLDPTVCTHSLSANFTNSVKNDLIIAKGTLLQIFEVINVTIENKQDEDQPDSEVNGAAFGIGEINEDALNVAAIDFSQNVKLSLVAEYKLDGLVTDLCKIRTIEDSDHDYLLVATKGVKFSMIKWDRLSNSISTVSLHHYKKIVENSLVDRLKIDTKLIADPNNHCSCLLANEILFFLPFLQHEVDEELDGKFVENKRLYSNTFLQFSNELQPSIKSIIDIEFLHGYSEPTLAVLYTAFPTCTGALPKAKDNVCLQVFSLNLQSKAHTSIIEVNNLPYDTDRILPLSSPLNGCLLIGANQIIHLNSMGTAKGISCNLFAAKCSNFKLSDQSSLDLRLEKCVLGQVYNDKVILITEKGVFYAFSFDIIGGVSSITEIQKISPEKYQGLVLSLPTMFTNIDGKTFFIGCQGSDSVLFGSQARLNTQNVDVNGKSKVITEEDALYEEDLYADDIQNVAQGVDHIDFVKLDSLLNIGPITNFTTGSIEYRSKLQGLPNPNWNDECIVAAGGLHDSGQLSLIQPTISPTVRSSLTFNNVEKLWTLEDENGDSHYLITTDSKKANTEVFLVKQNYKHYSSKGFVTGTFTKHIAVIPGKDGTGSYGESRIVQVTAENVILYDFKLKKLLSLSYEGDDIVSVDTFENYMLITKESGMADILHYDEEIEAVEHGEKKEPDGENSSKKSKTSKKGRKRRKKEEKMEAFRVNHKLDVIPLPKALSQNDYIFITGCIANSDILNKVDIGYNSIILENGEKGKKSLVFFLVTAENSIVMFLEDHKEKVFKLSETKDFSTFLNIELIKVGEIGQPDPSIKQITVSEIGDEIEKQVYLTILTIGGEVIIYKQVLNKDSGTFQFIKENYSANITITGAPDNAYPQGTKLERRLIKLNNIGEFKLSTLFVVGVKSFWITKRHSSSINIHQFTKLSTISCARFNTPRCKNGLMMIDTTKAARMVEIPSNLELSQRLPIKRIPVGCTIKCVAFHKASRTFVVSTVEETPYNCVDEEGNPIVGVDNTINKPASSFKSSIKLISPISWTVIDSFDLEDEHVCMSLKSMTLNTSRIPMFKNLKEYLVLGISNYRMEDLASNGQIRIVDVVDIIPEPGKPETNHKFKDIFQDATKGAVTSVSDISGRFVIGQGQKIIIRDLQEDNTALPVGFVDTPFYVSETKSFQNLLLVGDSMHSVILVGFDAEPYRMINLGKDIAHVDVCAADFVVFEGNLYIIIADEDGVLHLIQYDPEDPASMQGQRLLRRSIFKTNQYTTCMKMRERKYVIKPPKNQFTNFSEAFEVVASNSDGSFYKITPISEATYRRLYVIQQQIFDQENHKCGLNPRENRYLSDHDSIPNQRLILDFDNIRRFLEFDEMKKRDLVHKLGRNTYSEFYRDLLNLQEFSS</sequence>
<protein>
    <submittedName>
        <fullName evidence="8">BA75_01675T0</fullName>
    </submittedName>
</protein>
<keyword evidence="2" id="KW-0507">mRNA processing</keyword>
<dbReference type="InterPro" id="IPR015943">
    <property type="entry name" value="WD40/YVTN_repeat-like_dom_sf"/>
</dbReference>
<dbReference type="GO" id="GO:0003676">
    <property type="term" value="F:nucleic acid binding"/>
    <property type="evidence" value="ECO:0007669"/>
    <property type="project" value="InterPro"/>
</dbReference>
<proteinExistence type="predicted"/>
<feature type="compositionally biased region" description="Basic residues" evidence="4">
    <location>
        <begin position="683"/>
        <end position="697"/>
    </location>
</feature>
<keyword evidence="9" id="KW-1185">Reference proteome</keyword>
<dbReference type="PANTHER" id="PTHR10644">
    <property type="entry name" value="DNA REPAIR/RNA PROCESSING CPSF FAMILY"/>
    <property type="match status" value="1"/>
</dbReference>
<dbReference type="InterPro" id="IPR004871">
    <property type="entry name" value="RSE1/DDB1/CPSF1_C"/>
</dbReference>
<dbReference type="EMBL" id="CP014584">
    <property type="protein sequence ID" value="ANZ74571.1"/>
    <property type="molecule type" value="Genomic_DNA"/>
</dbReference>
<reference evidence="8 9" key="1">
    <citation type="submission" date="2016-02" db="EMBL/GenBank/DDBJ databases">
        <title>Comparative genomic and transcriptomic foundation for Pichia pastoris.</title>
        <authorList>
            <person name="Love K.R."/>
            <person name="Shah K.A."/>
            <person name="Whittaker C.A."/>
            <person name="Wu J."/>
            <person name="Bartlett M.C."/>
            <person name="Ma D."/>
            <person name="Leeson R.L."/>
            <person name="Priest M."/>
            <person name="Young S.K."/>
            <person name="Love J.C."/>
        </authorList>
    </citation>
    <scope>NUCLEOTIDE SEQUENCE [LARGE SCALE GENOMIC DNA]</scope>
    <source>
        <strain evidence="8 9">ATCC 28485</strain>
    </source>
</reference>
<evidence type="ECO:0000259" key="7">
    <source>
        <dbReference type="Pfam" id="PF23726"/>
    </source>
</evidence>
<evidence type="ECO:0000313" key="9">
    <source>
        <dbReference type="Proteomes" id="UP000094565"/>
    </source>
</evidence>
<comment type="subcellular location">
    <subcellularLocation>
        <location evidence="1">Nucleus</location>
    </subcellularLocation>
</comment>
<evidence type="ECO:0000256" key="3">
    <source>
        <dbReference type="ARBA" id="ARBA00023242"/>
    </source>
</evidence>
<evidence type="ECO:0000259" key="5">
    <source>
        <dbReference type="Pfam" id="PF03178"/>
    </source>
</evidence>
<evidence type="ECO:0000256" key="2">
    <source>
        <dbReference type="ARBA" id="ARBA00022664"/>
    </source>
</evidence>
<feature type="region of interest" description="Disordered" evidence="4">
    <location>
        <begin position="670"/>
        <end position="700"/>
    </location>
</feature>
<dbReference type="Proteomes" id="UP000094565">
    <property type="component" value="Chromosome 1"/>
</dbReference>
<dbReference type="InterPro" id="IPR058543">
    <property type="entry name" value="Beta-prop_RSE1/DDB1/CPSF1_2nd"/>
</dbReference>
<name>A0A1B2J998_PICPA</name>
<accession>A0A1B2J998</accession>
<dbReference type="Pfam" id="PF03178">
    <property type="entry name" value="CPSF_A"/>
    <property type="match status" value="1"/>
</dbReference>